<dbReference type="PANTHER" id="PTHR43031:SF1">
    <property type="entry name" value="PYRIDINE NUCLEOTIDE-DISULPHIDE OXIDOREDUCTASE"/>
    <property type="match status" value="1"/>
</dbReference>
<dbReference type="InterPro" id="IPR036873">
    <property type="entry name" value="Rhodanese-like_dom_sf"/>
</dbReference>
<dbReference type="InterPro" id="IPR050229">
    <property type="entry name" value="GlpE_sulfurtransferase"/>
</dbReference>
<dbReference type="STRING" id="1805282.AUJ44_00850"/>
<dbReference type="AlphaFoldDB" id="A0A1J4VD80"/>
<accession>A0A1J4VD80</accession>
<feature type="transmembrane region" description="Helical" evidence="1">
    <location>
        <begin position="6"/>
        <end position="23"/>
    </location>
</feature>
<keyword evidence="1" id="KW-0472">Membrane</keyword>
<dbReference type="EMBL" id="MNVO01000015">
    <property type="protein sequence ID" value="OIO33217.1"/>
    <property type="molecule type" value="Genomic_DNA"/>
</dbReference>
<keyword evidence="1" id="KW-0812">Transmembrane</keyword>
<dbReference type="PROSITE" id="PS50206">
    <property type="entry name" value="RHODANESE_3"/>
    <property type="match status" value="1"/>
</dbReference>
<keyword evidence="1" id="KW-1133">Transmembrane helix</keyword>
<reference evidence="3 4" key="1">
    <citation type="journal article" date="2016" name="Environ. Microbiol.">
        <title>Genomic resolution of a cold subsurface aquifer community provides metabolic insights for novel microbes adapted to high CO concentrations.</title>
        <authorList>
            <person name="Probst A.J."/>
            <person name="Castelle C.J."/>
            <person name="Singh A."/>
            <person name="Brown C.T."/>
            <person name="Anantharaman K."/>
            <person name="Sharon I."/>
            <person name="Hug L.A."/>
            <person name="Burstein D."/>
            <person name="Emerson J.B."/>
            <person name="Thomas B.C."/>
            <person name="Banfield J.F."/>
        </authorList>
    </citation>
    <scope>NUCLEOTIDE SEQUENCE [LARGE SCALE GENOMIC DNA]</scope>
    <source>
        <strain evidence="3">CG1_02_47_685</strain>
    </source>
</reference>
<evidence type="ECO:0000313" key="3">
    <source>
        <dbReference type="EMBL" id="OIO33217.1"/>
    </source>
</evidence>
<feature type="domain" description="Rhodanese" evidence="2">
    <location>
        <begin position="57"/>
        <end position="151"/>
    </location>
</feature>
<evidence type="ECO:0000256" key="1">
    <source>
        <dbReference type="SAM" id="Phobius"/>
    </source>
</evidence>
<gene>
    <name evidence="3" type="ORF">AUJ44_00850</name>
</gene>
<dbReference type="InterPro" id="IPR013783">
    <property type="entry name" value="Ig-like_fold"/>
</dbReference>
<dbReference type="PANTHER" id="PTHR43031">
    <property type="entry name" value="FAD-DEPENDENT OXIDOREDUCTASE"/>
    <property type="match status" value="1"/>
</dbReference>
<name>A0A1J4VD80_9BACT</name>
<dbReference type="Pfam" id="PF07610">
    <property type="entry name" value="DUF1573"/>
    <property type="match status" value="1"/>
</dbReference>
<dbReference type="Gene3D" id="2.60.40.10">
    <property type="entry name" value="Immunoglobulins"/>
    <property type="match status" value="1"/>
</dbReference>
<comment type="caution">
    <text evidence="3">The sequence shown here is derived from an EMBL/GenBank/DDBJ whole genome shotgun (WGS) entry which is preliminary data.</text>
</comment>
<dbReference type="SUPFAM" id="SSF52821">
    <property type="entry name" value="Rhodanese/Cell cycle control phosphatase"/>
    <property type="match status" value="1"/>
</dbReference>
<sequence length="280" mass="30862">MQTKYIIAAGLAVISISVVFILLSNRQKYVPNAEEHEDESIAAYEIYPSDVVKKIKNNENIVLLDVRTPKEYEEEHLQNAILLPVQELSAQSLANVGLGEDAKDKEIIVYCRSGTRSKTAHDIMSSLGYTNIKSIAGGMTHWEEDDYPFTETGDYRANTVTTTNSVIPADGPRISFDRTFHDFGLVPQYGGIVTETFTIQNDGTDILNIGDIMTSCSCTSASVSSKSIAAGESAKLTVRFDPNFHKEPLDVFKRTIFIPTNVTTTPEAEVVIQVDIDEGK</sequence>
<dbReference type="Gene3D" id="3.40.250.10">
    <property type="entry name" value="Rhodanese-like domain"/>
    <property type="match status" value="1"/>
</dbReference>
<protein>
    <recommendedName>
        <fullName evidence="2">Rhodanese domain-containing protein</fullName>
    </recommendedName>
</protein>
<dbReference type="SMART" id="SM00450">
    <property type="entry name" value="RHOD"/>
    <property type="match status" value="1"/>
</dbReference>
<dbReference type="InterPro" id="IPR011467">
    <property type="entry name" value="DUF1573"/>
</dbReference>
<dbReference type="InterPro" id="IPR001763">
    <property type="entry name" value="Rhodanese-like_dom"/>
</dbReference>
<dbReference type="Proteomes" id="UP000183206">
    <property type="component" value="Unassembled WGS sequence"/>
</dbReference>
<evidence type="ECO:0000259" key="2">
    <source>
        <dbReference type="PROSITE" id="PS50206"/>
    </source>
</evidence>
<dbReference type="CDD" id="cd00158">
    <property type="entry name" value="RHOD"/>
    <property type="match status" value="1"/>
</dbReference>
<evidence type="ECO:0000313" key="4">
    <source>
        <dbReference type="Proteomes" id="UP000183206"/>
    </source>
</evidence>
<dbReference type="Pfam" id="PF00581">
    <property type="entry name" value="Rhodanese"/>
    <property type="match status" value="1"/>
</dbReference>
<organism evidence="3 4">
    <name type="scientific">Candidatus Nomurabacteria bacterium CG1_02_47_685</name>
    <dbReference type="NCBI Taxonomy" id="1805282"/>
    <lineage>
        <taxon>Bacteria</taxon>
        <taxon>Candidatus Nomuraibacteriota</taxon>
    </lineage>
</organism>
<proteinExistence type="predicted"/>